<evidence type="ECO:0000313" key="3">
    <source>
        <dbReference type="Proteomes" id="UP001165121"/>
    </source>
</evidence>
<dbReference type="OrthoDB" id="90615at2759"/>
<gene>
    <name evidence="2" type="ORF">Pfra01_000390700</name>
</gene>
<reference evidence="2" key="1">
    <citation type="submission" date="2023-04" db="EMBL/GenBank/DDBJ databases">
        <title>Phytophthora fragariaefolia NBRC 109709.</title>
        <authorList>
            <person name="Ichikawa N."/>
            <person name="Sato H."/>
            <person name="Tonouchi N."/>
        </authorList>
    </citation>
    <scope>NUCLEOTIDE SEQUENCE</scope>
    <source>
        <strain evidence="2">NBRC 109709</strain>
    </source>
</reference>
<dbReference type="AlphaFoldDB" id="A0A9W6TWN3"/>
<accession>A0A9W6TWN3</accession>
<organism evidence="2 3">
    <name type="scientific">Phytophthora fragariaefolia</name>
    <dbReference type="NCBI Taxonomy" id="1490495"/>
    <lineage>
        <taxon>Eukaryota</taxon>
        <taxon>Sar</taxon>
        <taxon>Stramenopiles</taxon>
        <taxon>Oomycota</taxon>
        <taxon>Peronosporomycetes</taxon>
        <taxon>Peronosporales</taxon>
        <taxon>Peronosporaceae</taxon>
        <taxon>Phytophthora</taxon>
    </lineage>
</organism>
<evidence type="ECO:0000256" key="1">
    <source>
        <dbReference type="SAM" id="Phobius"/>
    </source>
</evidence>
<proteinExistence type="predicted"/>
<name>A0A9W6TWN3_9STRA</name>
<keyword evidence="1" id="KW-0472">Membrane</keyword>
<protein>
    <submittedName>
        <fullName evidence="2">Unnamed protein product</fullName>
    </submittedName>
</protein>
<keyword evidence="1" id="KW-0812">Transmembrane</keyword>
<keyword evidence="3" id="KW-1185">Reference proteome</keyword>
<feature type="transmembrane region" description="Helical" evidence="1">
    <location>
        <begin position="98"/>
        <end position="119"/>
    </location>
</feature>
<keyword evidence="1" id="KW-1133">Transmembrane helix</keyword>
<evidence type="ECO:0000313" key="2">
    <source>
        <dbReference type="EMBL" id="GMF23939.1"/>
    </source>
</evidence>
<dbReference type="EMBL" id="BSXT01000303">
    <property type="protein sequence ID" value="GMF23939.1"/>
    <property type="molecule type" value="Genomic_DNA"/>
</dbReference>
<sequence length="143" mass="16642">MNSRVAHSKHDHVYADNYDYNFVIPKNLVLKLNAVVKAERKKRSKSKYFNQSADDNHPEGTTEEIIAYFPDGTPQFTRFVVIKLLFCSLCCMMRCTQCCLLCFVLYCCLVLLSTAVYGMNEFYNVVRKLDAWKEDVDWLLSTK</sequence>
<comment type="caution">
    <text evidence="2">The sequence shown here is derived from an EMBL/GenBank/DDBJ whole genome shotgun (WGS) entry which is preliminary data.</text>
</comment>
<dbReference type="Proteomes" id="UP001165121">
    <property type="component" value="Unassembled WGS sequence"/>
</dbReference>